<feature type="transmembrane region" description="Helical" evidence="2">
    <location>
        <begin position="364"/>
        <end position="383"/>
    </location>
</feature>
<name>A0AA88KP74_NAELO</name>
<evidence type="ECO:0000256" key="1">
    <source>
        <dbReference type="SAM" id="MobiDB-lite"/>
    </source>
</evidence>
<feature type="transmembrane region" description="Helical" evidence="2">
    <location>
        <begin position="424"/>
        <end position="443"/>
    </location>
</feature>
<feature type="region of interest" description="Disordered" evidence="1">
    <location>
        <begin position="253"/>
        <end position="272"/>
    </location>
</feature>
<dbReference type="InterPro" id="IPR007404">
    <property type="entry name" value="YdjM-like"/>
</dbReference>
<proteinExistence type="predicted"/>
<organism evidence="3 4">
    <name type="scientific">Naegleria lovaniensis</name>
    <name type="common">Amoeba</name>
    <dbReference type="NCBI Taxonomy" id="51637"/>
    <lineage>
        <taxon>Eukaryota</taxon>
        <taxon>Discoba</taxon>
        <taxon>Heterolobosea</taxon>
        <taxon>Tetramitia</taxon>
        <taxon>Eutetramitia</taxon>
        <taxon>Vahlkampfiidae</taxon>
        <taxon>Naegleria</taxon>
    </lineage>
</organism>
<dbReference type="RefSeq" id="XP_044554782.1">
    <property type="nucleotide sequence ID" value="XM_044699655.1"/>
</dbReference>
<evidence type="ECO:0000256" key="2">
    <source>
        <dbReference type="SAM" id="Phobius"/>
    </source>
</evidence>
<protein>
    <submittedName>
        <fullName evidence="3">Uncharacterized protein</fullName>
    </submittedName>
</protein>
<keyword evidence="2" id="KW-1133">Transmembrane helix</keyword>
<keyword evidence="2" id="KW-0812">Transmembrane</keyword>
<dbReference type="Proteomes" id="UP000816034">
    <property type="component" value="Unassembled WGS sequence"/>
</dbReference>
<evidence type="ECO:0000313" key="4">
    <source>
        <dbReference type="Proteomes" id="UP000816034"/>
    </source>
</evidence>
<sequence length="616" mass="70971">MPGGIHFLFGLILFYILQWIAYFLRKQQQQTKSSTSSRKHQDTNHDNCTLSTPHHSTMDTKIQLYGMKPHPSSSLSPSSDLKINEDHHSQTTTITPLAPLLHRIYHRRIDREWFQFGIIVGSVMPDVDLCLAIVSIVFCYLFLGYDGEDNRQVAEAVHRTATHSLILCVPLLILFIYMYNKRDYHILNKKKQSPLNLSTKNHSTSISSGSNNTSSMMTAHLRVTDTSGHNSEIMNHHQQHQLNEEGAAQSLTTTTTTTNDNISTTSAETTNDEDMIQESTLISSRVLSDEHPHLHEHSPSIDDDAPSGLKAAAPLNNFSTTSQVGATSEHVTHSHITNHHHHGHKSQPYSKLPLWGKFMRDFKWLNLPFAIGFLVGAIFHIFLDVIYMKGVKLFWPIYGEEIFCEIPWLYLYDNFKYSPMVQKVIMTCDHTSEILFYIAILYYRRKIGKVGLSLNENHEIEEEAKPAHPNQHHSLFHHKRNGHVVVFQKHRTFINLLKHLKNLPHSYTEFIRELWNASEDDWDTIFKYFCGVQIFAVWFTFSLMYFFFPEMGFVQFVIFIYFPGTVCVLISLLAPFCFRETLSRWDWSHLIHGTPKHVDPLSAHLYHQGSIAGVVQ</sequence>
<dbReference type="AlphaFoldDB" id="A0AA88KP74"/>
<dbReference type="Pfam" id="PF04307">
    <property type="entry name" value="YdjM"/>
    <property type="match status" value="1"/>
</dbReference>
<keyword evidence="4" id="KW-1185">Reference proteome</keyword>
<feature type="transmembrane region" description="Helical" evidence="2">
    <location>
        <begin position="163"/>
        <end position="180"/>
    </location>
</feature>
<dbReference type="EMBL" id="PYSW02000003">
    <property type="protein sequence ID" value="KAG2392888.1"/>
    <property type="molecule type" value="Genomic_DNA"/>
</dbReference>
<gene>
    <name evidence="3" type="ORF">C9374_009465</name>
</gene>
<dbReference type="GeneID" id="68101919"/>
<evidence type="ECO:0000313" key="3">
    <source>
        <dbReference type="EMBL" id="KAG2392888.1"/>
    </source>
</evidence>
<accession>A0AA88KP74</accession>
<feature type="transmembrane region" description="Helical" evidence="2">
    <location>
        <begin position="553"/>
        <end position="578"/>
    </location>
</feature>
<feature type="transmembrane region" description="Helical" evidence="2">
    <location>
        <begin position="6"/>
        <end position="24"/>
    </location>
</feature>
<feature type="region of interest" description="Disordered" evidence="1">
    <location>
        <begin position="32"/>
        <end position="54"/>
    </location>
</feature>
<keyword evidence="2" id="KW-0472">Membrane</keyword>
<feature type="transmembrane region" description="Helical" evidence="2">
    <location>
        <begin position="525"/>
        <end position="547"/>
    </location>
</feature>
<comment type="caution">
    <text evidence="3">The sequence shown here is derived from an EMBL/GenBank/DDBJ whole genome shotgun (WGS) entry which is preliminary data.</text>
</comment>
<reference evidence="3 4" key="1">
    <citation type="journal article" date="2018" name="BMC Genomics">
        <title>The genome of Naegleria lovaniensis, the basis for a comparative approach to unravel pathogenicity factors of the human pathogenic amoeba N. fowleri.</title>
        <authorList>
            <person name="Liechti N."/>
            <person name="Schurch N."/>
            <person name="Bruggmann R."/>
            <person name="Wittwer M."/>
        </authorList>
    </citation>
    <scope>NUCLEOTIDE SEQUENCE [LARGE SCALE GENOMIC DNA]</scope>
    <source>
        <strain evidence="3 4">ATCC 30569</strain>
    </source>
</reference>
<feature type="compositionally biased region" description="Low complexity" evidence="1">
    <location>
        <begin position="253"/>
        <end position="266"/>
    </location>
</feature>
<feature type="transmembrane region" description="Helical" evidence="2">
    <location>
        <begin position="113"/>
        <end position="143"/>
    </location>
</feature>